<dbReference type="EMBL" id="JAEFCI010012473">
    <property type="protein sequence ID" value="KAG5455975.1"/>
    <property type="molecule type" value="Genomic_DNA"/>
</dbReference>
<protein>
    <submittedName>
        <fullName evidence="4">Ankyrin repeat-containing domain protein</fullName>
    </submittedName>
</protein>
<gene>
    <name evidence="4" type="ORF">BJ554DRAFT_4410</name>
</gene>
<keyword evidence="2 3" id="KW-0040">ANK repeat</keyword>
<dbReference type="OrthoDB" id="194358at2759"/>
<keyword evidence="1" id="KW-0677">Repeat</keyword>
<comment type="caution">
    <text evidence="4">The sequence shown here is derived from an EMBL/GenBank/DDBJ whole genome shotgun (WGS) entry which is preliminary data.</text>
</comment>
<dbReference type="InterPro" id="IPR036770">
    <property type="entry name" value="Ankyrin_rpt-contain_sf"/>
</dbReference>
<evidence type="ECO:0000256" key="1">
    <source>
        <dbReference type="ARBA" id="ARBA00022737"/>
    </source>
</evidence>
<name>A0A8H8DEY7_9FUNG</name>
<dbReference type="InterPro" id="IPR002110">
    <property type="entry name" value="Ankyrin_rpt"/>
</dbReference>
<dbReference type="Gene3D" id="1.25.40.20">
    <property type="entry name" value="Ankyrin repeat-containing domain"/>
    <property type="match status" value="1"/>
</dbReference>
<feature type="non-terminal residue" evidence="4">
    <location>
        <position position="1"/>
    </location>
</feature>
<dbReference type="PANTHER" id="PTHR24171">
    <property type="entry name" value="ANKYRIN REPEAT DOMAIN-CONTAINING PROTEIN 39-RELATED"/>
    <property type="match status" value="1"/>
</dbReference>
<dbReference type="PROSITE" id="PS50297">
    <property type="entry name" value="ANK_REP_REGION"/>
    <property type="match status" value="1"/>
</dbReference>
<dbReference type="Proteomes" id="UP000673691">
    <property type="component" value="Unassembled WGS sequence"/>
</dbReference>
<proteinExistence type="predicted"/>
<organism evidence="4 5">
    <name type="scientific">Olpidium bornovanus</name>
    <dbReference type="NCBI Taxonomy" id="278681"/>
    <lineage>
        <taxon>Eukaryota</taxon>
        <taxon>Fungi</taxon>
        <taxon>Fungi incertae sedis</taxon>
        <taxon>Olpidiomycota</taxon>
        <taxon>Olpidiomycotina</taxon>
        <taxon>Olpidiomycetes</taxon>
        <taxon>Olpidiales</taxon>
        <taxon>Olpidiaceae</taxon>
        <taxon>Olpidium</taxon>
    </lineage>
</organism>
<dbReference type="SMART" id="SM00248">
    <property type="entry name" value="ANK"/>
    <property type="match status" value="2"/>
</dbReference>
<feature type="repeat" description="ANK" evidence="3">
    <location>
        <begin position="87"/>
        <end position="119"/>
    </location>
</feature>
<evidence type="ECO:0000256" key="2">
    <source>
        <dbReference type="ARBA" id="ARBA00023043"/>
    </source>
</evidence>
<dbReference type="PROSITE" id="PS50088">
    <property type="entry name" value="ANK_REPEAT"/>
    <property type="match status" value="2"/>
</dbReference>
<accession>A0A8H8DEY7</accession>
<sequence length="143" mass="15721">ASTERFVAPIERLVAPTEHLPLLNTHFGLLVQDDINITSQLIFAGAPLTQTDTRGSTAFHLAARRGLVELVYLYLMQGIDCDIEGEHRWTVLHEAVSRKRKKVAMILVDAGARLDAQTDNNETPAIVGAKVGLSPEEVKDFFG</sequence>
<dbReference type="SUPFAM" id="SSF48403">
    <property type="entry name" value="Ankyrin repeat"/>
    <property type="match status" value="1"/>
</dbReference>
<evidence type="ECO:0000313" key="4">
    <source>
        <dbReference type="EMBL" id="KAG5455975.1"/>
    </source>
</evidence>
<keyword evidence="5" id="KW-1185">Reference proteome</keyword>
<feature type="repeat" description="ANK" evidence="3">
    <location>
        <begin position="54"/>
        <end position="86"/>
    </location>
</feature>
<evidence type="ECO:0000313" key="5">
    <source>
        <dbReference type="Proteomes" id="UP000673691"/>
    </source>
</evidence>
<reference evidence="4 5" key="1">
    <citation type="journal article" name="Sci. Rep.">
        <title>Genome-scale phylogenetic analyses confirm Olpidium as the closest living zoosporic fungus to the non-flagellated, terrestrial fungi.</title>
        <authorList>
            <person name="Chang Y."/>
            <person name="Rochon D."/>
            <person name="Sekimoto S."/>
            <person name="Wang Y."/>
            <person name="Chovatia M."/>
            <person name="Sandor L."/>
            <person name="Salamov A."/>
            <person name="Grigoriev I.V."/>
            <person name="Stajich J.E."/>
            <person name="Spatafora J.W."/>
        </authorList>
    </citation>
    <scope>NUCLEOTIDE SEQUENCE [LARGE SCALE GENOMIC DNA]</scope>
    <source>
        <strain evidence="4">S191</strain>
    </source>
</reference>
<dbReference type="AlphaFoldDB" id="A0A8H8DEY7"/>
<dbReference type="Pfam" id="PF12796">
    <property type="entry name" value="Ank_2"/>
    <property type="match status" value="1"/>
</dbReference>
<evidence type="ECO:0000256" key="3">
    <source>
        <dbReference type="PROSITE-ProRule" id="PRU00023"/>
    </source>
</evidence>